<dbReference type="Gene3D" id="3.40.50.720">
    <property type="entry name" value="NAD(P)-binding Rossmann-like Domain"/>
    <property type="match status" value="1"/>
</dbReference>
<dbReference type="SUPFAM" id="SSF51735">
    <property type="entry name" value="NAD(P)-binding Rossmann-fold domains"/>
    <property type="match status" value="1"/>
</dbReference>
<proteinExistence type="predicted"/>
<dbReference type="PATRIC" id="fig|388467.6.peg.139"/>
<dbReference type="EMBL" id="CM002803">
    <property type="protein sequence ID" value="KEI65432.1"/>
    <property type="molecule type" value="Genomic_DNA"/>
</dbReference>
<dbReference type="Proteomes" id="UP000027395">
    <property type="component" value="Chromosome"/>
</dbReference>
<dbReference type="AlphaFoldDB" id="A0A073CBZ3"/>
<organism evidence="1 2">
    <name type="scientific">Planktothrix agardhii (strain NIVA-CYA 126/8)</name>
    <dbReference type="NCBI Taxonomy" id="388467"/>
    <lineage>
        <taxon>Bacteria</taxon>
        <taxon>Bacillati</taxon>
        <taxon>Cyanobacteriota</taxon>
        <taxon>Cyanophyceae</taxon>
        <taxon>Oscillatoriophycideae</taxon>
        <taxon>Oscillatoriales</taxon>
        <taxon>Microcoleaceae</taxon>
        <taxon>Planktothrix</taxon>
    </lineage>
</organism>
<keyword evidence="2" id="KW-1185">Reference proteome</keyword>
<sequence>MVKCSLVIRCYNEEKHIGRLLSGIIEKTVHPIVKVMAVNVRSVYLGVRQLYPLMKSQGGVIVNVSSVHEIATCRLSTE</sequence>
<dbReference type="EC" id="1.1.1.163" evidence="1"/>
<dbReference type="GO" id="GO:0055041">
    <property type="term" value="F:cyclopentanol dehydrogenase activity"/>
    <property type="evidence" value="ECO:0007669"/>
    <property type="project" value="UniProtKB-EC"/>
</dbReference>
<dbReference type="InterPro" id="IPR002347">
    <property type="entry name" value="SDR_fam"/>
</dbReference>
<accession>A0A073CBZ3</accession>
<dbReference type="Pfam" id="PF00106">
    <property type="entry name" value="adh_short"/>
    <property type="match status" value="1"/>
</dbReference>
<gene>
    <name evidence="1" type="primary">cpnA</name>
    <name evidence="1" type="ORF">A19Y_0189</name>
</gene>
<dbReference type="InterPro" id="IPR036291">
    <property type="entry name" value="NAD(P)-bd_dom_sf"/>
</dbReference>
<keyword evidence="1" id="KW-0560">Oxidoreductase</keyword>
<protein>
    <submittedName>
        <fullName evidence="1">CpnA</fullName>
        <ecNumber evidence="1">1.1.1.163</ecNumber>
    </submittedName>
</protein>
<name>A0A073CBZ3_PLAA1</name>
<evidence type="ECO:0000313" key="1">
    <source>
        <dbReference type="EMBL" id="KEI65432.1"/>
    </source>
</evidence>
<dbReference type="HOGENOM" id="CLU_2618970_0_0_3"/>
<reference evidence="1 2" key="1">
    <citation type="journal article" date="2014" name="Appl. Environ. Microbiol.">
        <title>Elucidation of insertion elements encoded on plasmids and in vitro construction of shuttle vectors from the toxic cyanobacterium Planktothrix.</title>
        <authorList>
            <person name="Christiansen G."/>
            <person name="Goesmann A."/>
            <person name="Kurmayer R."/>
        </authorList>
    </citation>
    <scope>NUCLEOTIDE SEQUENCE [LARGE SCALE GENOMIC DNA]</scope>
    <source>
        <strain evidence="1 2">NIVA-CYA 126/8</strain>
    </source>
</reference>
<evidence type="ECO:0000313" key="2">
    <source>
        <dbReference type="Proteomes" id="UP000027395"/>
    </source>
</evidence>